<accession>A0A4Y2HGU8</accession>
<dbReference type="EMBL" id="BGPR01181547">
    <property type="protein sequence ID" value="GBM64157.1"/>
    <property type="molecule type" value="Genomic_DNA"/>
</dbReference>
<dbReference type="Proteomes" id="UP000499080">
    <property type="component" value="Unassembled WGS sequence"/>
</dbReference>
<proteinExistence type="predicted"/>
<organism evidence="2 3">
    <name type="scientific">Araneus ventricosus</name>
    <name type="common">Orbweaver spider</name>
    <name type="synonym">Epeira ventricosa</name>
    <dbReference type="NCBI Taxonomy" id="182803"/>
    <lineage>
        <taxon>Eukaryota</taxon>
        <taxon>Metazoa</taxon>
        <taxon>Ecdysozoa</taxon>
        <taxon>Arthropoda</taxon>
        <taxon>Chelicerata</taxon>
        <taxon>Arachnida</taxon>
        <taxon>Araneae</taxon>
        <taxon>Araneomorphae</taxon>
        <taxon>Entelegynae</taxon>
        <taxon>Araneoidea</taxon>
        <taxon>Araneidae</taxon>
        <taxon>Araneus</taxon>
    </lineage>
</organism>
<evidence type="ECO:0000313" key="1">
    <source>
        <dbReference type="EMBL" id="GBM64157.1"/>
    </source>
</evidence>
<name>A0A4Y2HGU8_ARAVE</name>
<evidence type="ECO:0000313" key="2">
    <source>
        <dbReference type="EMBL" id="GBM64203.1"/>
    </source>
</evidence>
<dbReference type="EMBL" id="BGPR01181561">
    <property type="protein sequence ID" value="GBM64203.1"/>
    <property type="molecule type" value="Genomic_DNA"/>
</dbReference>
<comment type="caution">
    <text evidence="2">The sequence shown here is derived from an EMBL/GenBank/DDBJ whole genome shotgun (WGS) entry which is preliminary data.</text>
</comment>
<evidence type="ECO:0000313" key="3">
    <source>
        <dbReference type="Proteomes" id="UP000499080"/>
    </source>
</evidence>
<dbReference type="AlphaFoldDB" id="A0A4Y2HGU8"/>
<sequence>MSALSNSWCLNLQEAYRQFYRRVRKYCLSSLLSLQIWSRRVPSLNPDSTEDPSCIGRVARLIIRGDPNVLPSVWCGSFESGVPAQVSSSSSDRSSDLRVPSKITLLQLQNGTLI</sequence>
<reference evidence="2 3" key="1">
    <citation type="journal article" date="2019" name="Sci. Rep.">
        <title>Orb-weaving spider Araneus ventricosus genome elucidates the spidroin gene catalogue.</title>
        <authorList>
            <person name="Kono N."/>
            <person name="Nakamura H."/>
            <person name="Ohtoshi R."/>
            <person name="Moran D.A.P."/>
            <person name="Shinohara A."/>
            <person name="Yoshida Y."/>
            <person name="Fujiwara M."/>
            <person name="Mori M."/>
            <person name="Tomita M."/>
            <person name="Arakawa K."/>
        </authorList>
    </citation>
    <scope>NUCLEOTIDE SEQUENCE [LARGE SCALE GENOMIC DNA]</scope>
</reference>
<gene>
    <name evidence="1" type="ORF">AVEN_2222_1</name>
    <name evidence="2" type="ORF">AVEN_49285_1</name>
</gene>
<keyword evidence="3" id="KW-1185">Reference proteome</keyword>
<protein>
    <submittedName>
        <fullName evidence="2">Uncharacterized protein</fullName>
    </submittedName>
</protein>